<evidence type="ECO:0000256" key="4">
    <source>
        <dbReference type="ARBA" id="ARBA00022679"/>
    </source>
</evidence>
<evidence type="ECO:0000256" key="6">
    <source>
        <dbReference type="ARBA" id="ARBA00022777"/>
    </source>
</evidence>
<dbReference type="GO" id="GO:0005634">
    <property type="term" value="C:nucleus"/>
    <property type="evidence" value="ECO:0007669"/>
    <property type="project" value="TreeGrafter"/>
</dbReference>
<dbReference type="Gene3D" id="1.10.510.10">
    <property type="entry name" value="Transferase(Phosphotransferase) domain 1"/>
    <property type="match status" value="1"/>
</dbReference>
<reference evidence="15 16" key="1">
    <citation type="journal article" date="2012" name="Genome Biol.">
        <title>Genome and low-iron response of an oceanic diatom adapted to chronic iron limitation.</title>
        <authorList>
            <person name="Lommer M."/>
            <person name="Specht M."/>
            <person name="Roy A.S."/>
            <person name="Kraemer L."/>
            <person name="Andreson R."/>
            <person name="Gutowska M.A."/>
            <person name="Wolf J."/>
            <person name="Bergner S.V."/>
            <person name="Schilhabel M.B."/>
            <person name="Klostermeier U.C."/>
            <person name="Beiko R.G."/>
            <person name="Rosenstiel P."/>
            <person name="Hippler M."/>
            <person name="Laroche J."/>
        </authorList>
    </citation>
    <scope>NUCLEOTIDE SEQUENCE [LARGE SCALE GENOMIC DNA]</scope>
    <source>
        <strain evidence="15 16">CCMP1005</strain>
    </source>
</reference>
<feature type="domain" description="Protein kinase" evidence="14">
    <location>
        <begin position="1"/>
        <end position="271"/>
    </location>
</feature>
<evidence type="ECO:0000256" key="8">
    <source>
        <dbReference type="ARBA" id="ARBA00038543"/>
    </source>
</evidence>
<dbReference type="GO" id="GO:0000307">
    <property type="term" value="C:cyclin-dependent protein kinase holoenzyme complex"/>
    <property type="evidence" value="ECO:0007669"/>
    <property type="project" value="TreeGrafter"/>
</dbReference>
<dbReference type="PANTHER" id="PTHR24056">
    <property type="entry name" value="CELL DIVISION PROTEIN KINASE"/>
    <property type="match status" value="1"/>
</dbReference>
<feature type="region of interest" description="Disordered" evidence="13">
    <location>
        <begin position="1"/>
        <end position="25"/>
    </location>
</feature>
<keyword evidence="6" id="KW-0418">Kinase</keyword>
<proteinExistence type="inferred from homology"/>
<evidence type="ECO:0000256" key="5">
    <source>
        <dbReference type="ARBA" id="ARBA00022741"/>
    </source>
</evidence>
<dbReference type="OMA" id="TEPMAPE"/>
<dbReference type="Gene3D" id="3.30.200.20">
    <property type="entry name" value="Phosphorylase Kinase, domain 1"/>
    <property type="match status" value="1"/>
</dbReference>
<keyword evidence="5" id="KW-0547">Nucleotide-binding</keyword>
<dbReference type="eggNOG" id="KOG0600">
    <property type="taxonomic scope" value="Eukaryota"/>
</dbReference>
<dbReference type="InterPro" id="IPR050108">
    <property type="entry name" value="CDK"/>
</dbReference>
<dbReference type="PROSITE" id="PS50011">
    <property type="entry name" value="PROTEIN_KINASE_DOM"/>
    <property type="match status" value="1"/>
</dbReference>
<comment type="catalytic activity">
    <reaction evidence="12">
        <text>[DNA-directed RNA polymerase] + ATP = phospho-[DNA-directed RNA polymerase] + ADP + H(+)</text>
        <dbReference type="Rhea" id="RHEA:10216"/>
        <dbReference type="Rhea" id="RHEA-COMP:11321"/>
        <dbReference type="Rhea" id="RHEA-COMP:11322"/>
        <dbReference type="ChEBI" id="CHEBI:15378"/>
        <dbReference type="ChEBI" id="CHEBI:30616"/>
        <dbReference type="ChEBI" id="CHEBI:43176"/>
        <dbReference type="ChEBI" id="CHEBI:68546"/>
        <dbReference type="ChEBI" id="CHEBI:456216"/>
        <dbReference type="EC" id="2.7.11.23"/>
    </reaction>
</comment>
<dbReference type="Pfam" id="PF00069">
    <property type="entry name" value="Pkinase"/>
    <property type="match status" value="1"/>
</dbReference>
<keyword evidence="3" id="KW-0723">Serine/threonine-protein kinase</keyword>
<comment type="caution">
    <text evidence="15">The sequence shown here is derived from an EMBL/GenBank/DDBJ whole genome shotgun (WGS) entry which is preliminary data.</text>
</comment>
<dbReference type="GO" id="GO:0032968">
    <property type="term" value="P:positive regulation of transcription elongation by RNA polymerase II"/>
    <property type="evidence" value="ECO:0007669"/>
    <property type="project" value="TreeGrafter"/>
</dbReference>
<evidence type="ECO:0000256" key="1">
    <source>
        <dbReference type="ARBA" id="ARBA00006485"/>
    </source>
</evidence>
<dbReference type="Proteomes" id="UP000266841">
    <property type="component" value="Unassembled WGS sequence"/>
</dbReference>
<evidence type="ECO:0000256" key="2">
    <source>
        <dbReference type="ARBA" id="ARBA00012409"/>
    </source>
</evidence>
<dbReference type="FunFam" id="1.10.510.10:FF:000415">
    <property type="entry name" value="CMGC/CDK/CRK7 protein kinase, variant"/>
    <property type="match status" value="1"/>
</dbReference>
<dbReference type="GO" id="GO:0008353">
    <property type="term" value="F:RNA polymerase II CTD heptapeptide repeat kinase activity"/>
    <property type="evidence" value="ECO:0007669"/>
    <property type="project" value="UniProtKB-EC"/>
</dbReference>
<dbReference type="GO" id="GO:0005524">
    <property type="term" value="F:ATP binding"/>
    <property type="evidence" value="ECO:0007669"/>
    <property type="project" value="UniProtKB-KW"/>
</dbReference>
<organism evidence="15 16">
    <name type="scientific">Thalassiosira oceanica</name>
    <name type="common">Marine diatom</name>
    <dbReference type="NCBI Taxonomy" id="159749"/>
    <lineage>
        <taxon>Eukaryota</taxon>
        <taxon>Sar</taxon>
        <taxon>Stramenopiles</taxon>
        <taxon>Ochrophyta</taxon>
        <taxon>Bacillariophyta</taxon>
        <taxon>Coscinodiscophyceae</taxon>
        <taxon>Thalassiosirophycidae</taxon>
        <taxon>Thalassiosirales</taxon>
        <taxon>Thalassiosiraceae</taxon>
        <taxon>Thalassiosira</taxon>
    </lineage>
</organism>
<evidence type="ECO:0000256" key="3">
    <source>
        <dbReference type="ARBA" id="ARBA00022527"/>
    </source>
</evidence>
<keyword evidence="7" id="KW-0067">ATP-binding</keyword>
<comment type="subunit">
    <text evidence="8">May form a complex composed of at least the catalytic subunit CRK2 and a cyclin.</text>
</comment>
<dbReference type="EMBL" id="AGNL01002958">
    <property type="protein sequence ID" value="EJK75389.1"/>
    <property type="molecule type" value="Genomic_DNA"/>
</dbReference>
<evidence type="ECO:0000313" key="15">
    <source>
        <dbReference type="EMBL" id="EJK75389.1"/>
    </source>
</evidence>
<comment type="similarity">
    <text evidence="1">Belongs to the protein kinase superfamily. CMGC Ser/Thr protein kinase family. CDC2/CDKX subfamily.</text>
</comment>
<dbReference type="EC" id="2.7.11.23" evidence="2"/>
<keyword evidence="16" id="KW-1185">Reference proteome</keyword>
<gene>
    <name evidence="15" type="ORF">THAOC_02886</name>
</gene>
<dbReference type="AlphaFoldDB" id="K0TE09"/>
<dbReference type="PANTHER" id="PTHR24056:SF546">
    <property type="entry name" value="CYCLIN-DEPENDENT KINASE 12"/>
    <property type="match status" value="1"/>
</dbReference>
<evidence type="ECO:0000313" key="16">
    <source>
        <dbReference type="Proteomes" id="UP000266841"/>
    </source>
</evidence>
<evidence type="ECO:0000256" key="10">
    <source>
        <dbReference type="ARBA" id="ARBA00041902"/>
    </source>
</evidence>
<dbReference type="InterPro" id="IPR000719">
    <property type="entry name" value="Prot_kinase_dom"/>
</dbReference>
<dbReference type="PROSITE" id="PS00108">
    <property type="entry name" value="PROTEIN_KINASE_ST"/>
    <property type="match status" value="1"/>
</dbReference>
<protein>
    <recommendedName>
        <fullName evidence="9">Cyclin-dependent kinase 2 homolog</fullName>
        <ecNumber evidence="2">2.7.11.23</ecNumber>
    </recommendedName>
    <alternativeName>
        <fullName evidence="10">Cell division control protein 2 homolog</fullName>
    </alternativeName>
    <alternativeName>
        <fullName evidence="11">cdc2-related kinase 2</fullName>
    </alternativeName>
</protein>
<sequence length="358" mass="41054">ENDSLLTDANRLESATKEKKKKKKDPLSDIEKLRESYKGNLFLVLEYVSHDLTGLLDMAFRFNDIQVKSITKQLLEVLDFMHQRDYVHRDLKTSNILITDKFEVKLADFGLARCLKDSRVFVGDSSGHKSNNPEFTNKVITLWYRPPELLLGETCYGTAVDLWSAGCILAEIILGRPIFTGKTEIDQLKLIFDIVGTPTKESWEGFNKLKLIRTGEVTIGKAKQFRLREKYAEKFTERMQPSSALSLLEKLLELNPTRRFTAKNALGHRYFQTEPMAPEDPSRLGRIDIGGEAGFHEFQTKKRRREAKVVAKKAEEDAKVMGKSSDQQKEAFDEAYRHYLATGGLESKIQRPKKRMSR</sequence>
<evidence type="ECO:0000256" key="9">
    <source>
        <dbReference type="ARBA" id="ARBA00039612"/>
    </source>
</evidence>
<evidence type="ECO:0000256" key="7">
    <source>
        <dbReference type="ARBA" id="ARBA00022840"/>
    </source>
</evidence>
<dbReference type="SUPFAM" id="SSF56112">
    <property type="entry name" value="Protein kinase-like (PK-like)"/>
    <property type="match status" value="1"/>
</dbReference>
<evidence type="ECO:0000256" key="11">
    <source>
        <dbReference type="ARBA" id="ARBA00042858"/>
    </source>
</evidence>
<evidence type="ECO:0000256" key="12">
    <source>
        <dbReference type="ARBA" id="ARBA00049280"/>
    </source>
</evidence>
<name>K0TE09_THAOC</name>
<dbReference type="InterPro" id="IPR008271">
    <property type="entry name" value="Ser/Thr_kinase_AS"/>
</dbReference>
<accession>K0TE09</accession>
<feature type="non-terminal residue" evidence="15">
    <location>
        <position position="1"/>
    </location>
</feature>
<evidence type="ECO:0000256" key="13">
    <source>
        <dbReference type="SAM" id="MobiDB-lite"/>
    </source>
</evidence>
<evidence type="ECO:0000259" key="14">
    <source>
        <dbReference type="PROSITE" id="PS50011"/>
    </source>
</evidence>
<dbReference type="SMART" id="SM00220">
    <property type="entry name" value="S_TKc"/>
    <property type="match status" value="1"/>
</dbReference>
<dbReference type="InterPro" id="IPR011009">
    <property type="entry name" value="Kinase-like_dom_sf"/>
</dbReference>
<keyword evidence="4" id="KW-0808">Transferase</keyword>
<dbReference type="OrthoDB" id="28397at2759"/>